<protein>
    <submittedName>
        <fullName evidence="2">Uncharacterized protein</fullName>
    </submittedName>
</protein>
<evidence type="ECO:0000256" key="1">
    <source>
        <dbReference type="SAM" id="MobiDB-lite"/>
    </source>
</evidence>
<feature type="region of interest" description="Disordered" evidence="1">
    <location>
        <begin position="1"/>
        <end position="52"/>
    </location>
</feature>
<accession>A0A1R4FJG2</accession>
<gene>
    <name evidence="2" type="ORF">FM111_05210</name>
</gene>
<dbReference type="EMBL" id="FUIE01000030">
    <property type="protein sequence ID" value="SJM56150.1"/>
    <property type="molecule type" value="Genomic_DNA"/>
</dbReference>
<proteinExistence type="predicted"/>
<reference evidence="2 3" key="1">
    <citation type="submission" date="2017-02" db="EMBL/GenBank/DDBJ databases">
        <authorList>
            <person name="Peterson S.W."/>
        </authorList>
    </citation>
    <scope>NUCLEOTIDE SEQUENCE [LARGE SCALE GENOMIC DNA]</scope>
    <source>
        <strain evidence="2 3">3F5N</strain>
    </source>
</reference>
<evidence type="ECO:0000313" key="3">
    <source>
        <dbReference type="Proteomes" id="UP000195766"/>
    </source>
</evidence>
<sequence length="64" mass="7145">MGKVGSLGHGRLSAGRPDRNRISGIRARQSMLQRRNPLCGRLSSRETESTSPCFSAISRDFRRN</sequence>
<evidence type="ECO:0000313" key="2">
    <source>
        <dbReference type="EMBL" id="SJM56150.1"/>
    </source>
</evidence>
<dbReference type="AlphaFoldDB" id="A0A1R4FJG2"/>
<dbReference type="Proteomes" id="UP000195766">
    <property type="component" value="Unassembled WGS sequence"/>
</dbReference>
<name>A0A1R4FJG2_BREDI</name>
<organism evidence="2 3">
    <name type="scientific">Brevundimonas diminuta 3F5N</name>
    <dbReference type="NCBI Taxonomy" id="1255603"/>
    <lineage>
        <taxon>Bacteria</taxon>
        <taxon>Pseudomonadati</taxon>
        <taxon>Pseudomonadota</taxon>
        <taxon>Alphaproteobacteria</taxon>
        <taxon>Caulobacterales</taxon>
        <taxon>Caulobacteraceae</taxon>
        <taxon>Brevundimonas</taxon>
    </lineage>
</organism>